<dbReference type="HOGENOM" id="CLU_056607_4_1_4"/>
<evidence type="ECO:0000313" key="3">
    <source>
        <dbReference type="EMBL" id="ABC33987.1"/>
    </source>
</evidence>
<dbReference type="CDD" id="cd04301">
    <property type="entry name" value="NAT_SF"/>
    <property type="match status" value="1"/>
</dbReference>
<evidence type="ECO:0000313" key="4">
    <source>
        <dbReference type="Proteomes" id="UP000001930"/>
    </source>
</evidence>
<protein>
    <submittedName>
        <fullName evidence="3">Acetyltransferase, GNAT family</fullName>
    </submittedName>
</protein>
<sequence>MRKQPMLVDQQSYSIVTVPVAFVLPLRARILLDGDENASRFPCDDDEMTLHLAARTSEGIVAVATICRQPFRDFPADRAWRLRGVAVEPFMQGLGVGTRLMRACIEHAQRQGGKVVWCTARDSARGFYESLGFVTSGVPLTIAARPDMVFYEMQCLLPDGA</sequence>
<dbReference type="GO" id="GO:0008080">
    <property type="term" value="F:N-acetyltransferase activity"/>
    <property type="evidence" value="ECO:0007669"/>
    <property type="project" value="InterPro"/>
</dbReference>
<dbReference type="Gene3D" id="3.40.630.30">
    <property type="match status" value="1"/>
</dbReference>
<dbReference type="KEGG" id="bte:BTH_II2101"/>
<dbReference type="InterPro" id="IPR016181">
    <property type="entry name" value="Acyl_CoA_acyltransferase"/>
</dbReference>
<dbReference type="InterPro" id="IPR050769">
    <property type="entry name" value="NAT_camello-type"/>
</dbReference>
<dbReference type="Proteomes" id="UP000001930">
    <property type="component" value="Chromosome II"/>
</dbReference>
<name>Q2T3G0_BURTA</name>
<organism evidence="3 4">
    <name type="scientific">Burkholderia thailandensis (strain ATCC 700388 / DSM 13276 / CCUG 48851 / CIP 106301 / E264)</name>
    <dbReference type="NCBI Taxonomy" id="271848"/>
    <lineage>
        <taxon>Bacteria</taxon>
        <taxon>Pseudomonadati</taxon>
        <taxon>Pseudomonadota</taxon>
        <taxon>Betaproteobacteria</taxon>
        <taxon>Burkholderiales</taxon>
        <taxon>Burkholderiaceae</taxon>
        <taxon>Burkholderia</taxon>
        <taxon>pseudomallei group</taxon>
    </lineage>
</organism>
<dbReference type="PROSITE" id="PS51186">
    <property type="entry name" value="GNAT"/>
    <property type="match status" value="1"/>
</dbReference>
<gene>
    <name evidence="3" type="ordered locus">BTH_II2101</name>
</gene>
<dbReference type="PANTHER" id="PTHR13947">
    <property type="entry name" value="GNAT FAMILY N-ACETYLTRANSFERASE"/>
    <property type="match status" value="1"/>
</dbReference>
<dbReference type="InterPro" id="IPR000182">
    <property type="entry name" value="GNAT_dom"/>
</dbReference>
<keyword evidence="1" id="KW-0808">Transferase</keyword>
<proteinExistence type="predicted"/>
<dbReference type="Pfam" id="PF00583">
    <property type="entry name" value="Acetyltransf_1"/>
    <property type="match status" value="1"/>
</dbReference>
<dbReference type="AlphaFoldDB" id="Q2T3G0"/>
<feature type="domain" description="N-acetyltransferase" evidence="2">
    <location>
        <begin position="11"/>
        <end position="158"/>
    </location>
</feature>
<keyword evidence="4" id="KW-1185">Reference proteome</keyword>
<reference evidence="3 4" key="1">
    <citation type="journal article" date="2005" name="BMC Genomics">
        <title>Bacterial genome adaptation to niches: divergence of the potential virulence genes in three Burkholderia species of different survival strategies.</title>
        <authorList>
            <person name="Kim H.S."/>
            <person name="Schell M.A."/>
            <person name="Yu Y."/>
            <person name="Ulrich R.L."/>
            <person name="Sarria S.H."/>
            <person name="Nierman W.C."/>
            <person name="DeShazer D."/>
        </authorList>
    </citation>
    <scope>NUCLEOTIDE SEQUENCE [LARGE SCALE GENOMIC DNA]</scope>
    <source>
        <strain evidence="4">ATCC 700388 / DSM 13276 / CCUG 48851 / CIP 106301 / E264</strain>
    </source>
</reference>
<accession>Q2T3G0</accession>
<evidence type="ECO:0000259" key="2">
    <source>
        <dbReference type="PROSITE" id="PS51186"/>
    </source>
</evidence>
<dbReference type="EMBL" id="CP000085">
    <property type="protein sequence ID" value="ABC33987.1"/>
    <property type="molecule type" value="Genomic_DNA"/>
</dbReference>
<dbReference type="DNASU" id="3845111"/>
<dbReference type="SUPFAM" id="SSF55729">
    <property type="entry name" value="Acyl-CoA N-acyltransferases (Nat)"/>
    <property type="match status" value="1"/>
</dbReference>
<dbReference type="PANTHER" id="PTHR13947:SF37">
    <property type="entry name" value="LD18367P"/>
    <property type="match status" value="1"/>
</dbReference>
<evidence type="ECO:0000256" key="1">
    <source>
        <dbReference type="ARBA" id="ARBA00022679"/>
    </source>
</evidence>